<name>A0A0A0EMZ1_9GAMM</name>
<dbReference type="SUPFAM" id="SSF140566">
    <property type="entry name" value="FlgN-like"/>
    <property type="match status" value="1"/>
</dbReference>
<reference evidence="1 2" key="1">
    <citation type="submission" date="2013-08" db="EMBL/GenBank/DDBJ databases">
        <title>Genome sequencing of Lysobacter.</title>
        <authorList>
            <person name="Zhang S."/>
            <person name="Wang G."/>
        </authorList>
    </citation>
    <scope>NUCLEOTIDE SEQUENCE [LARGE SCALE GENOMIC DNA]</scope>
    <source>
        <strain evidence="1 2">Ko07</strain>
    </source>
</reference>
<dbReference type="AlphaFoldDB" id="A0A0A0EMZ1"/>
<dbReference type="OrthoDB" id="5988061at2"/>
<proteinExistence type="predicted"/>
<comment type="caution">
    <text evidence="1">The sequence shown here is derived from an EMBL/GenBank/DDBJ whole genome shotgun (WGS) entry which is preliminary data.</text>
</comment>
<evidence type="ECO:0000313" key="1">
    <source>
        <dbReference type="EMBL" id="KGM51493.1"/>
    </source>
</evidence>
<evidence type="ECO:0008006" key="3">
    <source>
        <dbReference type="Google" id="ProtNLM"/>
    </source>
</evidence>
<accession>A0A0A0EMZ1</accession>
<sequence>MLASLDALEHALRAERQALLDHDVDALLDSTRAKLVALRQVEARPLSDDVSGRVIALSELNRDNSVLLARRRREVTWALRHLGRLDSVGVYDAGGQSSARPQVRSLGVG</sequence>
<dbReference type="EMBL" id="AVPS01000006">
    <property type="protein sequence ID" value="KGM51493.1"/>
    <property type="molecule type" value="Genomic_DNA"/>
</dbReference>
<dbReference type="eggNOG" id="ENOG5031DPE">
    <property type="taxonomic scope" value="Bacteria"/>
</dbReference>
<evidence type="ECO:0000313" key="2">
    <source>
        <dbReference type="Proteomes" id="UP000030017"/>
    </source>
</evidence>
<organism evidence="1 2">
    <name type="scientific">Lysobacter concretionis Ko07 = DSM 16239</name>
    <dbReference type="NCBI Taxonomy" id="1122185"/>
    <lineage>
        <taxon>Bacteria</taxon>
        <taxon>Pseudomonadati</taxon>
        <taxon>Pseudomonadota</taxon>
        <taxon>Gammaproteobacteria</taxon>
        <taxon>Lysobacterales</taxon>
        <taxon>Lysobacteraceae</taxon>
        <taxon>Novilysobacter</taxon>
    </lineage>
</organism>
<keyword evidence="2" id="KW-1185">Reference proteome</keyword>
<dbReference type="Proteomes" id="UP000030017">
    <property type="component" value="Unassembled WGS sequence"/>
</dbReference>
<gene>
    <name evidence="1" type="ORF">N792_10165</name>
</gene>
<dbReference type="GO" id="GO:0044780">
    <property type="term" value="P:bacterial-type flagellum assembly"/>
    <property type="evidence" value="ECO:0007669"/>
    <property type="project" value="InterPro"/>
</dbReference>
<dbReference type="InterPro" id="IPR036679">
    <property type="entry name" value="FlgN-like_sf"/>
</dbReference>
<protein>
    <recommendedName>
        <fullName evidence="3">Flagella protein</fullName>
    </recommendedName>
</protein>
<dbReference type="STRING" id="1122185.N792_10165"/>